<dbReference type="EMBL" id="CABITT030000007">
    <property type="protein sequence ID" value="VVB11242.1"/>
    <property type="molecule type" value="Genomic_DNA"/>
</dbReference>
<name>A0A565CCG0_9BRAS</name>
<organism evidence="1 2">
    <name type="scientific">Arabis nemorensis</name>
    <dbReference type="NCBI Taxonomy" id="586526"/>
    <lineage>
        <taxon>Eukaryota</taxon>
        <taxon>Viridiplantae</taxon>
        <taxon>Streptophyta</taxon>
        <taxon>Embryophyta</taxon>
        <taxon>Tracheophyta</taxon>
        <taxon>Spermatophyta</taxon>
        <taxon>Magnoliopsida</taxon>
        <taxon>eudicotyledons</taxon>
        <taxon>Gunneridae</taxon>
        <taxon>Pentapetalae</taxon>
        <taxon>rosids</taxon>
        <taxon>malvids</taxon>
        <taxon>Brassicales</taxon>
        <taxon>Brassicaceae</taxon>
        <taxon>Arabideae</taxon>
        <taxon>Arabis</taxon>
    </lineage>
</organism>
<dbReference type="AlphaFoldDB" id="A0A565CCG0"/>
<gene>
    <name evidence="1" type="ORF">ANE_LOCUS21686</name>
</gene>
<protein>
    <submittedName>
        <fullName evidence="1">Uncharacterized protein</fullName>
    </submittedName>
</protein>
<keyword evidence="2" id="KW-1185">Reference proteome</keyword>
<proteinExistence type="predicted"/>
<accession>A0A565CCG0</accession>
<dbReference type="Proteomes" id="UP000489600">
    <property type="component" value="Unassembled WGS sequence"/>
</dbReference>
<evidence type="ECO:0000313" key="1">
    <source>
        <dbReference type="EMBL" id="VVB11242.1"/>
    </source>
</evidence>
<sequence length="65" mass="7234">MVDQSWTVSIDADPHTARTNPNRTTMYLGLVNFHFLEGVVVYQVHIAPSVNHDSGQFAASYIKAD</sequence>
<comment type="caution">
    <text evidence="1">The sequence shown here is derived from an EMBL/GenBank/DDBJ whole genome shotgun (WGS) entry which is preliminary data.</text>
</comment>
<evidence type="ECO:0000313" key="2">
    <source>
        <dbReference type="Proteomes" id="UP000489600"/>
    </source>
</evidence>
<reference evidence="1" key="1">
    <citation type="submission" date="2019-07" db="EMBL/GenBank/DDBJ databases">
        <authorList>
            <person name="Dittberner H."/>
        </authorList>
    </citation>
    <scope>NUCLEOTIDE SEQUENCE [LARGE SCALE GENOMIC DNA]</scope>
</reference>